<dbReference type="PROSITE" id="PS50930">
    <property type="entry name" value="HTH_LYTTR"/>
    <property type="match status" value="1"/>
</dbReference>
<evidence type="ECO:0000259" key="5">
    <source>
        <dbReference type="PROSITE" id="PS50930"/>
    </source>
</evidence>
<evidence type="ECO:0000313" key="7">
    <source>
        <dbReference type="Proteomes" id="UP000646426"/>
    </source>
</evidence>
<dbReference type="AlphaFoldDB" id="A0A918W7D0"/>
<evidence type="ECO:0000313" key="6">
    <source>
        <dbReference type="EMBL" id="GHA72407.1"/>
    </source>
</evidence>
<evidence type="ECO:0000256" key="2">
    <source>
        <dbReference type="ARBA" id="ARBA00023125"/>
    </source>
</evidence>
<evidence type="ECO:0000256" key="3">
    <source>
        <dbReference type="PROSITE-ProRule" id="PRU00169"/>
    </source>
</evidence>
<keyword evidence="2 6" id="KW-0238">DNA-binding</keyword>
<feature type="domain" description="Response regulatory" evidence="4">
    <location>
        <begin position="6"/>
        <end position="119"/>
    </location>
</feature>
<dbReference type="Gene3D" id="2.40.50.1020">
    <property type="entry name" value="LytTr DNA-binding domain"/>
    <property type="match status" value="1"/>
</dbReference>
<keyword evidence="7" id="KW-1185">Reference proteome</keyword>
<dbReference type="GO" id="GO:0000976">
    <property type="term" value="F:transcription cis-regulatory region binding"/>
    <property type="evidence" value="ECO:0007669"/>
    <property type="project" value="TreeGrafter"/>
</dbReference>
<dbReference type="RefSeq" id="WP_189453194.1">
    <property type="nucleotide sequence ID" value="NZ_BMYD01000001.1"/>
</dbReference>
<dbReference type="EMBL" id="BMYD01000001">
    <property type="protein sequence ID" value="GHA72407.1"/>
    <property type="molecule type" value="Genomic_DNA"/>
</dbReference>
<dbReference type="GO" id="GO:0006355">
    <property type="term" value="P:regulation of DNA-templated transcription"/>
    <property type="evidence" value="ECO:0007669"/>
    <property type="project" value="TreeGrafter"/>
</dbReference>
<sequence length="246" mass="27060">MQPPLRVALVDDEPMARTRLRRMLGHEPGIDVVAECSTGDAAIAALRRLRPDVVFLDIHLPDLTGFGVLAAADAASRPNVVFVTAHAEHAVQAFDAGAVDYLLKPYSLERLRAALERVRVSRSAVSQSRDARLPDRFAVPVGARLRLISASAIDCVIAQSNYVELHVGAERHVMRETMSSMESRLDPERFIRIHRSRIVRLDAVSDIEMLGAGQYVLRLASGLRLSSGPSYRRRIVSAFGLRGHPA</sequence>
<dbReference type="SUPFAM" id="SSF52172">
    <property type="entry name" value="CheY-like"/>
    <property type="match status" value="1"/>
</dbReference>
<keyword evidence="3" id="KW-0597">Phosphoprotein</keyword>
<keyword evidence="1" id="KW-0902">Two-component regulatory system</keyword>
<dbReference type="GO" id="GO:0005829">
    <property type="term" value="C:cytosol"/>
    <property type="evidence" value="ECO:0007669"/>
    <property type="project" value="TreeGrafter"/>
</dbReference>
<dbReference type="PANTHER" id="PTHR48111">
    <property type="entry name" value="REGULATOR OF RPOS"/>
    <property type="match status" value="1"/>
</dbReference>
<dbReference type="GO" id="GO:0000156">
    <property type="term" value="F:phosphorelay response regulator activity"/>
    <property type="evidence" value="ECO:0007669"/>
    <property type="project" value="TreeGrafter"/>
</dbReference>
<dbReference type="SMART" id="SM00448">
    <property type="entry name" value="REC"/>
    <property type="match status" value="1"/>
</dbReference>
<gene>
    <name evidence="6" type="ORF">GCM10007067_06120</name>
</gene>
<feature type="modified residue" description="4-aspartylphosphate" evidence="3">
    <location>
        <position position="57"/>
    </location>
</feature>
<organism evidence="6 7">
    <name type="scientific">Cognatilysobacter bugurensis</name>
    <dbReference type="NCBI Taxonomy" id="543356"/>
    <lineage>
        <taxon>Bacteria</taxon>
        <taxon>Pseudomonadati</taxon>
        <taxon>Pseudomonadota</taxon>
        <taxon>Gammaproteobacteria</taxon>
        <taxon>Lysobacterales</taxon>
        <taxon>Lysobacteraceae</taxon>
        <taxon>Cognatilysobacter</taxon>
    </lineage>
</organism>
<accession>A0A918W7D0</accession>
<dbReference type="InterPro" id="IPR011006">
    <property type="entry name" value="CheY-like_superfamily"/>
</dbReference>
<protein>
    <submittedName>
        <fullName evidence="6">DNA-binding response regulator</fullName>
    </submittedName>
</protein>
<dbReference type="GO" id="GO:0032993">
    <property type="term" value="C:protein-DNA complex"/>
    <property type="evidence" value="ECO:0007669"/>
    <property type="project" value="TreeGrafter"/>
</dbReference>
<name>A0A918W7D0_9GAMM</name>
<evidence type="ECO:0000259" key="4">
    <source>
        <dbReference type="PROSITE" id="PS50110"/>
    </source>
</evidence>
<dbReference type="Gene3D" id="3.40.50.2300">
    <property type="match status" value="1"/>
</dbReference>
<dbReference type="InterPro" id="IPR007492">
    <property type="entry name" value="LytTR_DNA-bd_dom"/>
</dbReference>
<dbReference type="PROSITE" id="PS50110">
    <property type="entry name" value="RESPONSE_REGULATORY"/>
    <property type="match status" value="1"/>
</dbReference>
<dbReference type="Proteomes" id="UP000646426">
    <property type="component" value="Unassembled WGS sequence"/>
</dbReference>
<dbReference type="Pfam" id="PF00072">
    <property type="entry name" value="Response_reg"/>
    <property type="match status" value="1"/>
</dbReference>
<comment type="caution">
    <text evidence="6">The sequence shown here is derived from an EMBL/GenBank/DDBJ whole genome shotgun (WGS) entry which is preliminary data.</text>
</comment>
<reference evidence="6" key="1">
    <citation type="journal article" date="2014" name="Int. J. Syst. Evol. Microbiol.">
        <title>Complete genome sequence of Corynebacterium casei LMG S-19264T (=DSM 44701T), isolated from a smear-ripened cheese.</title>
        <authorList>
            <consortium name="US DOE Joint Genome Institute (JGI-PGF)"/>
            <person name="Walter F."/>
            <person name="Albersmeier A."/>
            <person name="Kalinowski J."/>
            <person name="Ruckert C."/>
        </authorList>
    </citation>
    <scope>NUCLEOTIDE SEQUENCE</scope>
    <source>
        <strain evidence="6">KCTC 23077</strain>
    </source>
</reference>
<reference evidence="6" key="2">
    <citation type="submission" date="2020-09" db="EMBL/GenBank/DDBJ databases">
        <authorList>
            <person name="Sun Q."/>
            <person name="Kim S."/>
        </authorList>
    </citation>
    <scope>NUCLEOTIDE SEQUENCE</scope>
    <source>
        <strain evidence="6">KCTC 23077</strain>
    </source>
</reference>
<dbReference type="InterPro" id="IPR001789">
    <property type="entry name" value="Sig_transdc_resp-reg_receiver"/>
</dbReference>
<dbReference type="InterPro" id="IPR039420">
    <property type="entry name" value="WalR-like"/>
</dbReference>
<proteinExistence type="predicted"/>
<dbReference type="SMART" id="SM00850">
    <property type="entry name" value="LytTR"/>
    <property type="match status" value="1"/>
</dbReference>
<dbReference type="Pfam" id="PF04397">
    <property type="entry name" value="LytTR"/>
    <property type="match status" value="1"/>
</dbReference>
<evidence type="ECO:0000256" key="1">
    <source>
        <dbReference type="ARBA" id="ARBA00023012"/>
    </source>
</evidence>
<dbReference type="PANTHER" id="PTHR48111:SF3">
    <property type="entry name" value="TRANSCRIPTIONAL REGULATORY PROTEIN BTSR"/>
    <property type="match status" value="1"/>
</dbReference>
<feature type="domain" description="HTH LytTR-type" evidence="5">
    <location>
        <begin position="137"/>
        <end position="241"/>
    </location>
</feature>